<evidence type="ECO:0000313" key="2">
    <source>
        <dbReference type="Proteomes" id="UP000708208"/>
    </source>
</evidence>
<reference evidence="1" key="1">
    <citation type="submission" date="2021-06" db="EMBL/GenBank/DDBJ databases">
        <authorList>
            <person name="Hodson N. C."/>
            <person name="Mongue J. A."/>
            <person name="Jaron S. K."/>
        </authorList>
    </citation>
    <scope>NUCLEOTIDE SEQUENCE</scope>
</reference>
<comment type="caution">
    <text evidence="1">The sequence shown here is derived from an EMBL/GenBank/DDBJ whole genome shotgun (WGS) entry which is preliminary data.</text>
</comment>
<dbReference type="EMBL" id="CAJVCH010510527">
    <property type="protein sequence ID" value="CAG7821414.1"/>
    <property type="molecule type" value="Genomic_DNA"/>
</dbReference>
<gene>
    <name evidence="1" type="ORF">AFUS01_LOCUS31754</name>
</gene>
<accession>A0A8J2PS77</accession>
<sequence length="95" mass="10861">MVSMHICCESSKTIKIIPSDSFVMVLPPQKPTIEINGTSNLPRDYEDFRLGVRVFSDVRVTISSDRDDNEEWRNAMYPGFFRVRQRPGLPVRGTG</sequence>
<organism evidence="1 2">
    <name type="scientific">Allacma fusca</name>
    <dbReference type="NCBI Taxonomy" id="39272"/>
    <lineage>
        <taxon>Eukaryota</taxon>
        <taxon>Metazoa</taxon>
        <taxon>Ecdysozoa</taxon>
        <taxon>Arthropoda</taxon>
        <taxon>Hexapoda</taxon>
        <taxon>Collembola</taxon>
        <taxon>Symphypleona</taxon>
        <taxon>Sminthuridae</taxon>
        <taxon>Allacma</taxon>
    </lineage>
</organism>
<dbReference type="Proteomes" id="UP000708208">
    <property type="component" value="Unassembled WGS sequence"/>
</dbReference>
<keyword evidence="2" id="KW-1185">Reference proteome</keyword>
<protein>
    <submittedName>
        <fullName evidence="1">Uncharacterized protein</fullName>
    </submittedName>
</protein>
<name>A0A8J2PS77_9HEXA</name>
<proteinExistence type="predicted"/>
<dbReference type="AlphaFoldDB" id="A0A8J2PS77"/>
<evidence type="ECO:0000313" key="1">
    <source>
        <dbReference type="EMBL" id="CAG7821414.1"/>
    </source>
</evidence>